<dbReference type="AlphaFoldDB" id="A0A1M4V3J0"/>
<dbReference type="Gene3D" id="3.90.1640.10">
    <property type="entry name" value="inorganic pyrophosphatase (n-terminal core)"/>
    <property type="match status" value="1"/>
</dbReference>
<dbReference type="InterPro" id="IPR003156">
    <property type="entry name" value="DHHA1_dom"/>
</dbReference>
<dbReference type="PANTHER" id="PTHR47618:SF1">
    <property type="entry name" value="BIFUNCTIONAL OLIGORIBONUCLEASE AND PAP PHOSPHATASE NRNA"/>
    <property type="match status" value="1"/>
</dbReference>
<feature type="domain" description="DDH" evidence="1">
    <location>
        <begin position="15"/>
        <end position="153"/>
    </location>
</feature>
<dbReference type="STRING" id="1533.SAMN05443638_106123"/>
<keyword evidence="4" id="KW-1185">Reference proteome</keyword>
<feature type="domain" description="DHHA1" evidence="2">
    <location>
        <begin position="218"/>
        <end position="314"/>
    </location>
</feature>
<sequence length="318" mass="35455">MELNKIADIIKEKENIGITYHVSPDGDSIGSSLALLQCLRKIGKKAYILSRDSVPDNMSFLPYSNEINLDLFIPLDNMDCVIVLDCGNWERISADLKDFKGDIINIDHHISNDKYGKYNYIDCNAAATAEIVYDLIECLEVKCTEDMAKCMYVSLVTDTGSFRHSNTTEKTHFIAGKLIGLGLNTSKIHSNLFDNKPFEKLKLIGEVLTNMELLINNKVAVLEIKKDTVERLNLNLQDTSDVVSFGLQIKGVEVAVLLKETDEGIKGSLRSKNEVDVRKVCEVFGGGGHIKASGLKIKDKSIEKAKELILEELKKELI</sequence>
<dbReference type="EMBL" id="FQVM01000006">
    <property type="protein sequence ID" value="SHE63448.1"/>
    <property type="molecule type" value="Genomic_DNA"/>
</dbReference>
<evidence type="ECO:0000259" key="1">
    <source>
        <dbReference type="Pfam" id="PF01368"/>
    </source>
</evidence>
<evidence type="ECO:0000259" key="2">
    <source>
        <dbReference type="Pfam" id="PF02272"/>
    </source>
</evidence>
<dbReference type="OrthoDB" id="9803668at2"/>
<proteinExistence type="predicted"/>
<evidence type="ECO:0000313" key="3">
    <source>
        <dbReference type="EMBL" id="SHE63448.1"/>
    </source>
</evidence>
<evidence type="ECO:0000313" key="4">
    <source>
        <dbReference type="Proteomes" id="UP000184035"/>
    </source>
</evidence>
<dbReference type="Proteomes" id="UP000184035">
    <property type="component" value="Unassembled WGS sequence"/>
</dbReference>
<name>A0A1M4V3J0_9CLOT</name>
<dbReference type="Gene3D" id="3.10.310.30">
    <property type="match status" value="1"/>
</dbReference>
<dbReference type="PANTHER" id="PTHR47618">
    <property type="entry name" value="BIFUNCTIONAL OLIGORIBONUCLEASE AND PAP PHOSPHATASE NRNA"/>
    <property type="match status" value="1"/>
</dbReference>
<organism evidence="3 4">
    <name type="scientific">Clostridium fallax</name>
    <dbReference type="NCBI Taxonomy" id="1533"/>
    <lineage>
        <taxon>Bacteria</taxon>
        <taxon>Bacillati</taxon>
        <taxon>Bacillota</taxon>
        <taxon>Clostridia</taxon>
        <taxon>Eubacteriales</taxon>
        <taxon>Clostridiaceae</taxon>
        <taxon>Clostridium</taxon>
    </lineage>
</organism>
<protein>
    <submittedName>
        <fullName evidence="3">Phosphoesterase RecJ domain-containing protein</fullName>
    </submittedName>
</protein>
<reference evidence="3 4" key="1">
    <citation type="submission" date="2016-11" db="EMBL/GenBank/DDBJ databases">
        <authorList>
            <person name="Jaros S."/>
            <person name="Januszkiewicz K."/>
            <person name="Wedrychowicz H."/>
        </authorList>
    </citation>
    <scope>NUCLEOTIDE SEQUENCE [LARGE SCALE GENOMIC DNA]</scope>
    <source>
        <strain evidence="3 4">DSM 2631</strain>
    </source>
</reference>
<dbReference type="Pfam" id="PF02272">
    <property type="entry name" value="DHHA1"/>
    <property type="match status" value="1"/>
</dbReference>
<dbReference type="SUPFAM" id="SSF64182">
    <property type="entry name" value="DHH phosphoesterases"/>
    <property type="match status" value="1"/>
</dbReference>
<accession>A0A1M4V3J0</accession>
<dbReference type="InterPro" id="IPR001667">
    <property type="entry name" value="DDH_dom"/>
</dbReference>
<dbReference type="GO" id="GO:0003676">
    <property type="term" value="F:nucleic acid binding"/>
    <property type="evidence" value="ECO:0007669"/>
    <property type="project" value="InterPro"/>
</dbReference>
<dbReference type="InterPro" id="IPR051319">
    <property type="entry name" value="Oligoribo/pAp-PDE_c-di-AMP_PDE"/>
</dbReference>
<dbReference type="InterPro" id="IPR038763">
    <property type="entry name" value="DHH_sf"/>
</dbReference>
<dbReference type="Pfam" id="PF01368">
    <property type="entry name" value="DHH"/>
    <property type="match status" value="1"/>
</dbReference>
<dbReference type="RefSeq" id="WP_072894127.1">
    <property type="nucleotide sequence ID" value="NZ_FQVM01000006.1"/>
</dbReference>
<gene>
    <name evidence="3" type="ORF">SAMN05443638_106123</name>
</gene>